<evidence type="ECO:0000313" key="4">
    <source>
        <dbReference type="Proteomes" id="UP000838756"/>
    </source>
</evidence>
<dbReference type="PANTHER" id="PTHR19303">
    <property type="entry name" value="TRANSPOSON"/>
    <property type="match status" value="1"/>
</dbReference>
<dbReference type="InterPro" id="IPR036397">
    <property type="entry name" value="RNaseH_sf"/>
</dbReference>
<dbReference type="EMBL" id="CAKXAJ010025271">
    <property type="protein sequence ID" value="CAH2237470.1"/>
    <property type="molecule type" value="Genomic_DNA"/>
</dbReference>
<accession>A0A8S4RLE7</accession>
<evidence type="ECO:0000256" key="1">
    <source>
        <dbReference type="ARBA" id="ARBA00023125"/>
    </source>
</evidence>
<dbReference type="AlphaFoldDB" id="A0A8S4RLE7"/>
<dbReference type="InterPro" id="IPR004875">
    <property type="entry name" value="DDE_SF_endonuclease_dom"/>
</dbReference>
<dbReference type="Gene3D" id="3.30.420.10">
    <property type="entry name" value="Ribonuclease H-like superfamily/Ribonuclease H"/>
    <property type="match status" value="1"/>
</dbReference>
<dbReference type="PROSITE" id="PS51253">
    <property type="entry name" value="HTH_CENPB"/>
    <property type="match status" value="1"/>
</dbReference>
<dbReference type="GO" id="GO:0005634">
    <property type="term" value="C:nucleus"/>
    <property type="evidence" value="ECO:0007669"/>
    <property type="project" value="TreeGrafter"/>
</dbReference>
<dbReference type="Pfam" id="PF03184">
    <property type="entry name" value="DDE_1"/>
    <property type="match status" value="1"/>
</dbReference>
<keyword evidence="4" id="KW-1185">Reference proteome</keyword>
<sequence>MPLTPQVVRTQAYKFCEKQGIDNNFNKKTGRAGRDWFNMFMKRNPNISIRKAQLMNPARAQKLNKLIVQHRFQEIKKLFDELDIPNHPERLYNIDEKGCRLTIHHQQKVLAEKGNRRVHMVAQEHAENVTIAVCVSAAGNSIPPMILYKGIRLKQEFPDNLPPGTLVKMAPKGSMTSSLFVSFIEHLGKFKTPGKCLLIFDGASCHLDYDIVDAAEKYEIILYCLPSNTTHELQPLDKSVNKSFENYWDQEVVKFMYHNPTKKINKARFNPIFTKVWAKSLTPENIINGFRATGLFPFDPNAIPEEAYLLLTY</sequence>
<proteinExistence type="predicted"/>
<dbReference type="GO" id="GO:0003677">
    <property type="term" value="F:DNA binding"/>
    <property type="evidence" value="ECO:0007669"/>
    <property type="project" value="UniProtKB-KW"/>
</dbReference>
<comment type="caution">
    <text evidence="3">The sequence shown here is derived from an EMBL/GenBank/DDBJ whole genome shotgun (WGS) entry which is preliminary data.</text>
</comment>
<reference evidence="3" key="1">
    <citation type="submission" date="2022-03" db="EMBL/GenBank/DDBJ databases">
        <authorList>
            <person name="Lindestad O."/>
        </authorList>
    </citation>
    <scope>NUCLEOTIDE SEQUENCE</scope>
</reference>
<name>A0A8S4RLE7_9NEOP</name>
<evidence type="ECO:0000259" key="2">
    <source>
        <dbReference type="PROSITE" id="PS51253"/>
    </source>
</evidence>
<dbReference type="InterPro" id="IPR006600">
    <property type="entry name" value="HTH_CenpB_DNA-bd_dom"/>
</dbReference>
<feature type="domain" description="HTH CENPB-type" evidence="2">
    <location>
        <begin position="1"/>
        <end position="50"/>
    </location>
</feature>
<dbReference type="Proteomes" id="UP000838756">
    <property type="component" value="Unassembled WGS sequence"/>
</dbReference>
<organism evidence="3 4">
    <name type="scientific">Pararge aegeria aegeria</name>
    <dbReference type="NCBI Taxonomy" id="348720"/>
    <lineage>
        <taxon>Eukaryota</taxon>
        <taxon>Metazoa</taxon>
        <taxon>Ecdysozoa</taxon>
        <taxon>Arthropoda</taxon>
        <taxon>Hexapoda</taxon>
        <taxon>Insecta</taxon>
        <taxon>Pterygota</taxon>
        <taxon>Neoptera</taxon>
        <taxon>Endopterygota</taxon>
        <taxon>Lepidoptera</taxon>
        <taxon>Glossata</taxon>
        <taxon>Ditrysia</taxon>
        <taxon>Papilionoidea</taxon>
        <taxon>Nymphalidae</taxon>
        <taxon>Satyrinae</taxon>
        <taxon>Satyrini</taxon>
        <taxon>Parargina</taxon>
        <taxon>Pararge</taxon>
    </lineage>
</organism>
<dbReference type="PANTHER" id="PTHR19303:SF74">
    <property type="entry name" value="POGO TRANSPOSABLE ELEMENT WITH KRAB DOMAIN"/>
    <property type="match status" value="1"/>
</dbReference>
<keyword evidence="1" id="KW-0238">DNA-binding</keyword>
<evidence type="ECO:0000313" key="3">
    <source>
        <dbReference type="EMBL" id="CAH2237470.1"/>
    </source>
</evidence>
<dbReference type="OrthoDB" id="8058166at2759"/>
<protein>
    <submittedName>
        <fullName evidence="3">Jg12803 protein</fullName>
    </submittedName>
</protein>
<gene>
    <name evidence="3" type="primary">jg12803</name>
    <name evidence="3" type="ORF">PAEG_LOCUS14754</name>
</gene>
<dbReference type="InterPro" id="IPR050863">
    <property type="entry name" value="CenT-Element_Derived"/>
</dbReference>